<dbReference type="PANTHER" id="PTHR31066">
    <property type="entry name" value="OS05G0427100 PROTEIN-RELATED"/>
    <property type="match status" value="1"/>
</dbReference>
<dbReference type="Proteomes" id="UP001152561">
    <property type="component" value="Unassembled WGS sequence"/>
</dbReference>
<dbReference type="SMART" id="SM00666">
    <property type="entry name" value="PB1"/>
    <property type="match status" value="1"/>
</dbReference>
<dbReference type="EMBL" id="JAJAGQ010000013">
    <property type="protein sequence ID" value="KAJ8545939.1"/>
    <property type="molecule type" value="Genomic_DNA"/>
</dbReference>
<sequence>MENQKVKLMCSYGGKIQLRPHDHQLSYVGGDTKILTVDRNVKFSDMAAKLNSLCNCNAEICIKYQLPGEDLDALVSLIDDDDVEQMMVEYDRMQKASTKPARLRLFLFYPIRLPESPLNPDFLFGFDKDYNPNSSSTPTEDLLQLQFPGISTAAENSAKNDGISGVTVAIPKIISGDSCCSLVVKNHHTQGLRESHVNGGAYGGNAVQLVYGVPVMTGGYHTGFGQFSVVAAGGGQYMDQPVYNFVPSTAMTSVMVPADQQHKMMVSTTDNTLSRKIKVKKKPIIKIDELPKYAYPYSAQGPPVMPPPQYYAYYAVPPPRGDPGFLEGCLAALCCCCLIDEC</sequence>
<evidence type="ECO:0000256" key="1">
    <source>
        <dbReference type="ARBA" id="ARBA00004370"/>
    </source>
</evidence>
<evidence type="ECO:0000259" key="4">
    <source>
        <dbReference type="SMART" id="SM00666"/>
    </source>
</evidence>
<evidence type="ECO:0000313" key="5">
    <source>
        <dbReference type="EMBL" id="KAJ8545939.1"/>
    </source>
</evidence>
<reference evidence="6" key="1">
    <citation type="journal article" date="2023" name="Proc. Natl. Acad. Sci. U.S.A.">
        <title>Genomic and structural basis for evolution of tropane alkaloid biosynthesis.</title>
        <authorList>
            <person name="Wanga Y.-J."/>
            <person name="Taina T."/>
            <person name="Yua J.-Y."/>
            <person name="Lia J."/>
            <person name="Xua B."/>
            <person name="Chenc J."/>
            <person name="D'Auriad J.C."/>
            <person name="Huanga J.-P."/>
            <person name="Huanga S.-X."/>
        </authorList>
    </citation>
    <scope>NUCLEOTIDE SEQUENCE [LARGE SCALE GENOMIC DNA]</scope>
    <source>
        <strain evidence="6">cv. KIB-2019</strain>
    </source>
</reference>
<evidence type="ECO:0000256" key="3">
    <source>
        <dbReference type="ARBA" id="ARBA00023136"/>
    </source>
</evidence>
<keyword evidence="6" id="KW-1185">Reference proteome</keyword>
<organism evidence="5 6">
    <name type="scientific">Anisodus acutangulus</name>
    <dbReference type="NCBI Taxonomy" id="402998"/>
    <lineage>
        <taxon>Eukaryota</taxon>
        <taxon>Viridiplantae</taxon>
        <taxon>Streptophyta</taxon>
        <taxon>Embryophyta</taxon>
        <taxon>Tracheophyta</taxon>
        <taxon>Spermatophyta</taxon>
        <taxon>Magnoliopsida</taxon>
        <taxon>eudicotyledons</taxon>
        <taxon>Gunneridae</taxon>
        <taxon>Pentapetalae</taxon>
        <taxon>asterids</taxon>
        <taxon>lamiids</taxon>
        <taxon>Solanales</taxon>
        <taxon>Solanaceae</taxon>
        <taxon>Solanoideae</taxon>
        <taxon>Hyoscyameae</taxon>
        <taxon>Anisodus</taxon>
    </lineage>
</organism>
<feature type="domain" description="PB1" evidence="4">
    <location>
        <begin position="20"/>
        <end position="110"/>
    </location>
</feature>
<comment type="caution">
    <text evidence="5">The sequence shown here is derived from an EMBL/GenBank/DDBJ whole genome shotgun (WGS) entry which is preliminary data.</text>
</comment>
<dbReference type="GO" id="GO:0016020">
    <property type="term" value="C:membrane"/>
    <property type="evidence" value="ECO:0007669"/>
    <property type="project" value="UniProtKB-SubCell"/>
</dbReference>
<evidence type="ECO:0000256" key="2">
    <source>
        <dbReference type="ARBA" id="ARBA00009444"/>
    </source>
</evidence>
<gene>
    <name evidence="5" type="ORF">K7X08_018522</name>
</gene>
<dbReference type="CDD" id="cd06410">
    <property type="entry name" value="PB1_UP2"/>
    <property type="match status" value="1"/>
</dbReference>
<dbReference type="InterPro" id="IPR053198">
    <property type="entry name" value="Gynoecium_Dev_Regulator"/>
</dbReference>
<keyword evidence="3" id="KW-0472">Membrane</keyword>
<protein>
    <recommendedName>
        <fullName evidence="4">PB1 domain-containing protein</fullName>
    </recommendedName>
</protein>
<dbReference type="Gene3D" id="3.10.20.90">
    <property type="entry name" value="Phosphatidylinositol 3-kinase Catalytic Subunit, Chain A, domain 1"/>
    <property type="match status" value="1"/>
</dbReference>
<dbReference type="InterPro" id="IPR000270">
    <property type="entry name" value="PB1_dom"/>
</dbReference>
<dbReference type="PANTHER" id="PTHR31066:SF60">
    <property type="entry name" value="PB1 DOMAIN-CONTAINING PROTEIN"/>
    <property type="match status" value="1"/>
</dbReference>
<accession>A0A9Q1R7B6</accession>
<evidence type="ECO:0000313" key="6">
    <source>
        <dbReference type="Proteomes" id="UP001152561"/>
    </source>
</evidence>
<proteinExistence type="inferred from homology"/>
<dbReference type="OrthoDB" id="1938580at2759"/>
<dbReference type="Pfam" id="PF00564">
    <property type="entry name" value="PB1"/>
    <property type="match status" value="1"/>
</dbReference>
<dbReference type="InterPro" id="IPR028144">
    <property type="entry name" value="CYSTM_dom"/>
</dbReference>
<dbReference type="SUPFAM" id="SSF54277">
    <property type="entry name" value="CAD &amp; PB1 domains"/>
    <property type="match status" value="1"/>
</dbReference>
<dbReference type="AlphaFoldDB" id="A0A9Q1R7B6"/>
<comment type="similarity">
    <text evidence="2">Belongs to the CYSTM1 family.</text>
</comment>
<name>A0A9Q1R7B6_9SOLA</name>
<dbReference type="Pfam" id="PF12734">
    <property type="entry name" value="CYSTM"/>
    <property type="match status" value="1"/>
</dbReference>
<comment type="subcellular location">
    <subcellularLocation>
        <location evidence="1">Membrane</location>
    </subcellularLocation>
</comment>